<evidence type="ECO:0000313" key="3">
    <source>
        <dbReference type="Proteomes" id="UP000314294"/>
    </source>
</evidence>
<accession>A0A4Z2HRW0</accession>
<reference evidence="2 3" key="1">
    <citation type="submission" date="2019-03" db="EMBL/GenBank/DDBJ databases">
        <title>First draft genome of Liparis tanakae, snailfish: a comprehensive survey of snailfish specific genes.</title>
        <authorList>
            <person name="Kim W."/>
            <person name="Song I."/>
            <person name="Jeong J.-H."/>
            <person name="Kim D."/>
            <person name="Kim S."/>
            <person name="Ryu S."/>
            <person name="Song J.Y."/>
            <person name="Lee S.K."/>
        </authorList>
    </citation>
    <scope>NUCLEOTIDE SEQUENCE [LARGE SCALE GENOMIC DNA]</scope>
    <source>
        <tissue evidence="2">Muscle</tissue>
    </source>
</reference>
<dbReference type="InterPro" id="IPR012341">
    <property type="entry name" value="6hp_glycosidase-like_sf"/>
</dbReference>
<comment type="caution">
    <text evidence="2">The sequence shown here is derived from an EMBL/GenBank/DDBJ whole genome shotgun (WGS) entry which is preliminary data.</text>
</comment>
<dbReference type="SUPFAM" id="SSF48225">
    <property type="entry name" value="Seven-hairpin glycosidases"/>
    <property type="match status" value="1"/>
</dbReference>
<protein>
    <submittedName>
        <fullName evidence="2">Mannosyl-oligosaccharide 1,2-alpha-mannosidase IA</fullName>
    </submittedName>
</protein>
<dbReference type="Pfam" id="PF01532">
    <property type="entry name" value="Glyco_hydro_47"/>
    <property type="match status" value="1"/>
</dbReference>
<dbReference type="Gene3D" id="1.50.10.10">
    <property type="match status" value="1"/>
</dbReference>
<dbReference type="GO" id="GO:0005975">
    <property type="term" value="P:carbohydrate metabolic process"/>
    <property type="evidence" value="ECO:0007669"/>
    <property type="project" value="InterPro"/>
</dbReference>
<dbReference type="OrthoDB" id="8118055at2759"/>
<gene>
    <name evidence="2" type="primary">Man1a1</name>
    <name evidence="2" type="ORF">EYF80_021222</name>
</gene>
<dbReference type="EMBL" id="SRLO01000188">
    <property type="protein sequence ID" value="TNN68576.1"/>
    <property type="molecule type" value="Genomic_DNA"/>
</dbReference>
<comment type="similarity">
    <text evidence="1">Belongs to the glycosyl hydrolase 47 family.</text>
</comment>
<name>A0A4Z2HRW0_9TELE</name>
<dbReference type="GO" id="GO:0005509">
    <property type="term" value="F:calcium ion binding"/>
    <property type="evidence" value="ECO:0007669"/>
    <property type="project" value="InterPro"/>
</dbReference>
<dbReference type="GO" id="GO:0004571">
    <property type="term" value="F:mannosyl-oligosaccharide 1,2-alpha-mannosidase activity"/>
    <property type="evidence" value="ECO:0007669"/>
    <property type="project" value="InterPro"/>
</dbReference>
<sequence>MSVGALEKNGGNCQFATRSGVCHQILIAMMKHAWGSYRRYAWGSNELRPISKQGHSSNLFEK</sequence>
<dbReference type="AlphaFoldDB" id="A0A4Z2HRW0"/>
<evidence type="ECO:0000256" key="1">
    <source>
        <dbReference type="ARBA" id="ARBA00007658"/>
    </source>
</evidence>
<evidence type="ECO:0000313" key="2">
    <source>
        <dbReference type="EMBL" id="TNN68576.1"/>
    </source>
</evidence>
<dbReference type="InterPro" id="IPR001382">
    <property type="entry name" value="Glyco_hydro_47"/>
</dbReference>
<dbReference type="Proteomes" id="UP000314294">
    <property type="component" value="Unassembled WGS sequence"/>
</dbReference>
<organism evidence="2 3">
    <name type="scientific">Liparis tanakae</name>
    <name type="common">Tanaka's snailfish</name>
    <dbReference type="NCBI Taxonomy" id="230148"/>
    <lineage>
        <taxon>Eukaryota</taxon>
        <taxon>Metazoa</taxon>
        <taxon>Chordata</taxon>
        <taxon>Craniata</taxon>
        <taxon>Vertebrata</taxon>
        <taxon>Euteleostomi</taxon>
        <taxon>Actinopterygii</taxon>
        <taxon>Neopterygii</taxon>
        <taxon>Teleostei</taxon>
        <taxon>Neoteleostei</taxon>
        <taxon>Acanthomorphata</taxon>
        <taxon>Eupercaria</taxon>
        <taxon>Perciformes</taxon>
        <taxon>Cottioidei</taxon>
        <taxon>Cottales</taxon>
        <taxon>Liparidae</taxon>
        <taxon>Liparis</taxon>
    </lineage>
</organism>
<keyword evidence="3" id="KW-1185">Reference proteome</keyword>
<dbReference type="InterPro" id="IPR036026">
    <property type="entry name" value="Seven-hairpin_glycosidases"/>
</dbReference>
<proteinExistence type="inferred from homology"/>
<dbReference type="GO" id="GO:0016020">
    <property type="term" value="C:membrane"/>
    <property type="evidence" value="ECO:0007669"/>
    <property type="project" value="InterPro"/>
</dbReference>